<organism evidence="3 4">
    <name type="scientific">Chitinophaga caseinilytica</name>
    <dbReference type="NCBI Taxonomy" id="2267521"/>
    <lineage>
        <taxon>Bacteria</taxon>
        <taxon>Pseudomonadati</taxon>
        <taxon>Bacteroidota</taxon>
        <taxon>Chitinophagia</taxon>
        <taxon>Chitinophagales</taxon>
        <taxon>Chitinophagaceae</taxon>
        <taxon>Chitinophaga</taxon>
    </lineage>
</organism>
<dbReference type="SUPFAM" id="SSF56988">
    <property type="entry name" value="Anthrax protective antigen"/>
    <property type="match status" value="1"/>
</dbReference>
<dbReference type="InterPro" id="IPR011658">
    <property type="entry name" value="PA14_dom"/>
</dbReference>
<gene>
    <name evidence="3" type="ORF">WJU22_24850</name>
</gene>
<reference evidence="3 4" key="1">
    <citation type="submission" date="2024-03" db="EMBL/GenBank/DDBJ databases">
        <title>Chitinophaga caseinilytica sp. nov., a casein hydrolysing bacterium isolated from forest soil.</title>
        <authorList>
            <person name="Lee D.S."/>
            <person name="Han D.M."/>
            <person name="Baek J.H."/>
            <person name="Choi D.G."/>
            <person name="Jeon J.H."/>
            <person name="Jeon C.O."/>
        </authorList>
    </citation>
    <scope>NUCLEOTIDE SEQUENCE [LARGE SCALE GENOMIC DNA]</scope>
    <source>
        <strain evidence="3 4">KACC 19118</strain>
    </source>
</reference>
<evidence type="ECO:0000313" key="4">
    <source>
        <dbReference type="Proteomes" id="UP001449657"/>
    </source>
</evidence>
<dbReference type="Pfam" id="PF07691">
    <property type="entry name" value="PA14"/>
    <property type="match status" value="1"/>
</dbReference>
<feature type="domain" description="PA14" evidence="2">
    <location>
        <begin position="474"/>
        <end position="641"/>
    </location>
</feature>
<protein>
    <submittedName>
        <fullName evidence="3">PA14 domain-containing protein</fullName>
    </submittedName>
</protein>
<proteinExistence type="predicted"/>
<evidence type="ECO:0000256" key="1">
    <source>
        <dbReference type="SAM" id="MobiDB-lite"/>
    </source>
</evidence>
<evidence type="ECO:0000313" key="3">
    <source>
        <dbReference type="EMBL" id="WZN46127.1"/>
    </source>
</evidence>
<dbReference type="Proteomes" id="UP001449657">
    <property type="component" value="Chromosome"/>
</dbReference>
<feature type="region of interest" description="Disordered" evidence="1">
    <location>
        <begin position="692"/>
        <end position="715"/>
    </location>
</feature>
<dbReference type="RefSeq" id="WP_341840868.1">
    <property type="nucleotide sequence ID" value="NZ_CP149792.1"/>
</dbReference>
<dbReference type="Gene3D" id="3.90.182.10">
    <property type="entry name" value="Toxin - Anthrax Protective Antigen,domain 1"/>
    <property type="match status" value="1"/>
</dbReference>
<sequence>MNRSLKTLSIKENNTYGGSAGAVFELAGFPSKGFGVNLKVGLGVFHNSYNGWGVETMLMPSVNVGSASFGTLTAGLSLTNNSQEGFSAGSSLGYTTAAIDGKEAGMFKGTANASLGYNSRSGLKALQFSGGVQLSQAIMKDIKDDGKVVGQDQIGTRTGSSTLFSSRLSFASPGFTPTITVPWTSRSTAISLKAGGELKILASSLEATGYWSKQTIEPEDRTQKLQAYGYLHFEKGKNNASALLDFNREREIPYRDESDVPNIAIPSYTYDIFSMSGEGTGGTFRAYRSDIGFVHDHHMNTRDKSFNAGGDVAFGDLAHIGVDLAASRSRTDSDPWTGNNPLAENVAFTNSDKLYEASYFRNPGEKTVVDGNFHAAIGGDDVVYPEIRKNGGMSPLMATTGQLARYRGGRTLDRFPLPASSARKENRDKRTQVISYLNAEEASEVGFPKLIENYGMNQYVDANCETEFPVDTDQEGNGLKWDLYSDLYWNRVYWLGKNTQTLTWNTEDDWYNMHGWEDRWENGQLIRMEGKDARWVQRWYGRIKAPYTGSYEFIMQSDDGGKLIMNDSVLIKDAWKVQGGNEKFRTTVNLEEGKIYKFEAQHGNFSKKGARFLFFGPPGFNYKQWYWPAATDTFEAVPGKLFKELRVNDFRKKNHISQVDVLNNDGRRYVYGLPVYNLTQKEVTFAAKKENGNRDKGTVTYDPATDATPDKNTNGQDNYYSSETLPAYAHSFLLTGILSSDYVDVTGNGISDDDPGNAIKFNYTKTAGVRNPYKWRTPHGQVTAGYNEGLRTDSRDDKGNYVYGTKELWYLHSIESKNMIATFTLEDRDDMFSVLEDGTIESGNNSAKRLKEINLYTKAEFQQLKDKAKPVKTVHFEYSYELCRNNTTYPGRETGKLTLKKVWFSYNGNKKGKKNAYVFNYSGINPQYNSQASDRWGNYKAPADNPGSVGGNTVSNAEFPYSLQDSAVAARNAAAWGLDSIHLPSGGRIKVTYESDDYAFVQNRRAGIMCNVAGFSKSVPTSLSHVNQYLYGNDDHLYISVHIPDAVTSVKEIDEKYLQGMKELYFRLNVNMPSDRWGSGAEFVSGYATLEPGNYGFFNSGKTIWLKVKSLDKGGDYGGKYSPFAKTAAQFVRLNLPTKAYPGMDMGDNLGAEAAVQLIAGMATGVVSAFRSFDNLARANKFGQTADLKRSFVRLYAPAYRKLGGGHRVKSIKIYDNWNAMTQQKESLYGTEYLYTTTHDVGGKKIEISSGVATYEPMMGGEENTWREPIKYTDQAAKLAPVTLGFVDMPLGETFFPHPSVGYSKVRTRSIRTAKTRSANGFEEATFYTAYDFPVFTDHSLLNEDAKERYTPKLLNMLKINAVNVVGVTQGFKIELNDMHGKPRSQASYSQLDSKEPITSTTYYYRVDDQNAEHKRLRNDVLSMGANGQIDGTAIVGKDMELMLDMRQQRSVSLSVDFNANVDIFSFPMPFLLSWPSGYVFPQRQETMFRSAAATKVIYRHGLLDSVVAVDKGSRVTTHNMLYDAETGDVILTSAQNEFDDTLYNFKYPAGWMYDGMSGAYKNISAVFDHVYFKEGKIVSGIAAGDVSKYFTGGDELLVYSRNPVNTDPCQPLLATFPSASKIWAVDASANTGDAPEIFFQDADGKPFNGHEASLKIIRSGRRNIAALAGSVSMMVNPLLKVGNGYQLQIDEHSRITHAEMIEYKQSWQVEDKKKQKVVCFF</sequence>
<dbReference type="PROSITE" id="PS51820">
    <property type="entry name" value="PA14"/>
    <property type="match status" value="1"/>
</dbReference>
<evidence type="ECO:0000259" key="2">
    <source>
        <dbReference type="PROSITE" id="PS51820"/>
    </source>
</evidence>
<accession>A0ABZ2Z1U1</accession>
<dbReference type="InterPro" id="IPR037524">
    <property type="entry name" value="PA14/GLEYA"/>
</dbReference>
<keyword evidence="4" id="KW-1185">Reference proteome</keyword>
<name>A0ABZ2Z1U1_9BACT</name>
<dbReference type="EMBL" id="CP150096">
    <property type="protein sequence ID" value="WZN46127.1"/>
    <property type="molecule type" value="Genomic_DNA"/>
</dbReference>